<feature type="repeat" description="PPR" evidence="5">
    <location>
        <begin position="160"/>
        <end position="194"/>
    </location>
</feature>
<dbReference type="PROSITE" id="PS51375">
    <property type="entry name" value="PPR"/>
    <property type="match status" value="1"/>
</dbReference>
<dbReference type="EMBL" id="JAACJL010000016">
    <property type="protein sequence ID" value="KAF4619164.1"/>
    <property type="molecule type" value="Genomic_DNA"/>
</dbReference>
<dbReference type="Gene3D" id="1.25.40.10">
    <property type="entry name" value="Tetratricopeptide repeat domain"/>
    <property type="match status" value="2"/>
</dbReference>
<feature type="region of interest" description="Disordered" evidence="6">
    <location>
        <begin position="33"/>
        <end position="122"/>
    </location>
</feature>
<feature type="compositionally biased region" description="Polar residues" evidence="6">
    <location>
        <begin position="41"/>
        <end position="52"/>
    </location>
</feature>
<feature type="region of interest" description="Disordered" evidence="6">
    <location>
        <begin position="608"/>
        <end position="645"/>
    </location>
</feature>
<evidence type="ECO:0000256" key="6">
    <source>
        <dbReference type="SAM" id="MobiDB-lite"/>
    </source>
</evidence>
<evidence type="ECO:0000256" key="2">
    <source>
        <dbReference type="ARBA" id="ARBA00022737"/>
    </source>
</evidence>
<name>A0A8H4QYI2_9AGAR</name>
<comment type="caution">
    <text evidence="7">The sequence shown here is derived from an EMBL/GenBank/DDBJ whole genome shotgun (WGS) entry which is preliminary data.</text>
</comment>
<dbReference type="Pfam" id="PF13041">
    <property type="entry name" value="PPR_2"/>
    <property type="match status" value="1"/>
</dbReference>
<dbReference type="InterPro" id="IPR002885">
    <property type="entry name" value="PPR_rpt"/>
</dbReference>
<feature type="compositionally biased region" description="Polar residues" evidence="6">
    <location>
        <begin position="617"/>
        <end position="645"/>
    </location>
</feature>
<evidence type="ECO:0008006" key="9">
    <source>
        <dbReference type="Google" id="ProtNLM"/>
    </source>
</evidence>
<keyword evidence="8" id="KW-1185">Reference proteome</keyword>
<proteinExistence type="inferred from homology"/>
<keyword evidence="2" id="KW-0677">Repeat</keyword>
<gene>
    <name evidence="7" type="ORF">D9613_005083</name>
</gene>
<comment type="function">
    <text evidence="3">Regulates mitochondrial small subunit maturation by controlling 15S rRNA 5'-end processing. Localizes to the 5' precursor of the 15S rRNA in a position that is subsequently occupied by mS47 in the mature yeast mtSSU. Uses structure and sequence-specific RNA recognition, binding to a single-stranded region of the precursor and specifically recognizing bases -6 to -1. The exchange of Ccm1 for mS47 is coupled to the irreversible removal of precursor rRNA that is accompanied by conformational changes of the mitoribosomal proteins uS5m and mS26. These conformational changes signal completion of 5'-end rRNA processing through protection of the mature 5'-end of the 15S rRNA and stabilization of mS47. The removal of the 5' precursor together with the dissociation of Ccm1 may be catalyzed by the 5'-3' exoribonuclease Pet127. Involved in the specific removal of group I introns in mitochondrial encoded transcripts.</text>
</comment>
<reference evidence="7 8" key="1">
    <citation type="submission" date="2019-12" db="EMBL/GenBank/DDBJ databases">
        <authorList>
            <person name="Floudas D."/>
            <person name="Bentzer J."/>
            <person name="Ahren D."/>
            <person name="Johansson T."/>
            <person name="Persson P."/>
            <person name="Tunlid A."/>
        </authorList>
    </citation>
    <scope>NUCLEOTIDE SEQUENCE [LARGE SCALE GENOMIC DNA]</scope>
    <source>
        <strain evidence="7 8">CBS 102.39</strain>
    </source>
</reference>
<evidence type="ECO:0000313" key="7">
    <source>
        <dbReference type="EMBL" id="KAF4619164.1"/>
    </source>
</evidence>
<evidence type="ECO:0000313" key="8">
    <source>
        <dbReference type="Proteomes" id="UP000521872"/>
    </source>
</evidence>
<evidence type="ECO:0000256" key="1">
    <source>
        <dbReference type="ARBA" id="ARBA00006192"/>
    </source>
</evidence>
<evidence type="ECO:0000256" key="4">
    <source>
        <dbReference type="ARBA" id="ARBA00044511"/>
    </source>
</evidence>
<dbReference type="PANTHER" id="PTHR47447">
    <property type="entry name" value="OS03G0856100 PROTEIN"/>
    <property type="match status" value="1"/>
</dbReference>
<evidence type="ECO:0000256" key="3">
    <source>
        <dbReference type="ARBA" id="ARBA00044493"/>
    </source>
</evidence>
<feature type="compositionally biased region" description="Polar residues" evidence="6">
    <location>
        <begin position="68"/>
        <end position="85"/>
    </location>
</feature>
<organism evidence="7 8">
    <name type="scientific">Agrocybe pediades</name>
    <dbReference type="NCBI Taxonomy" id="84607"/>
    <lineage>
        <taxon>Eukaryota</taxon>
        <taxon>Fungi</taxon>
        <taxon>Dikarya</taxon>
        <taxon>Basidiomycota</taxon>
        <taxon>Agaricomycotina</taxon>
        <taxon>Agaricomycetes</taxon>
        <taxon>Agaricomycetidae</taxon>
        <taxon>Agaricales</taxon>
        <taxon>Agaricineae</taxon>
        <taxon>Strophariaceae</taxon>
        <taxon>Agrocybe</taxon>
    </lineage>
</organism>
<dbReference type="Proteomes" id="UP000521872">
    <property type="component" value="Unassembled WGS sequence"/>
</dbReference>
<protein>
    <recommendedName>
        <fullName evidence="9">Pentatricopeptide repeat-containing protein</fullName>
    </recommendedName>
</protein>
<comment type="subunit">
    <text evidence="4">Binds to mitochondrial small subunit 15S rRNA.</text>
</comment>
<sequence>MLRKITQGAGNINFERTLASTSSQRFPVASWLDTQHDQSTRRFASTRTSPQQRAEDPSKLPRFMRRQLLQQNGSTSEASVNATKVNDSKRSNKSIALSQSNQKAGFRSRHYDPSKEKKPKEELKLLEPHVLSQRIKDLCDAGKIDDAITMLKNAPLDAQNTAVWNTLIWEALKAKRFQMAYLLYVDMKRRGFAPTTRTYQTFFTGLSRIEHWSSYPKQLENARTLYQNLRKHLESVQRHDPTDPELYVAPIAGYIRILGGSGYYQELFDIFYSLDKDGPLAPDHIIFTAMFEAINRSLGDTPEGSVKVAADARLLWGQFVKAAKKHPNKIVIDAHSVVSAVKALSGGNKPDHELAFKLLAQYFGLDADKVIPSPGEFVLTPEALAAALRLCNRSGNYAACRQFFQQVKRRPEETGGISIVDRAHMEDVLKAELALKEPGLGYHAVDTLEWMLREEIKGSSGPKIRPALSTYNLVMQACRYSADWNSATRTFDLMTGYHAHDFMDGSVAAVPRFDKRGPGRSFKSTPDFISSMLKTALATKNRADMRQALRIVDHLGFENIMTAGTPDNLNATKLIKYRSFHGRKLASSIAETVDAVLVENGKYAKPDEAKRWRALAKTSNEYAGNPASDTPAPSKTPSKANSRRT</sequence>
<dbReference type="PANTHER" id="PTHR47447:SF17">
    <property type="entry name" value="OS12G0638900 PROTEIN"/>
    <property type="match status" value="1"/>
</dbReference>
<accession>A0A8H4QYI2</accession>
<feature type="compositionally biased region" description="Basic and acidic residues" evidence="6">
    <location>
        <begin position="109"/>
        <end position="122"/>
    </location>
</feature>
<dbReference type="AlphaFoldDB" id="A0A8H4QYI2"/>
<evidence type="ECO:0000256" key="5">
    <source>
        <dbReference type="PROSITE-ProRule" id="PRU00708"/>
    </source>
</evidence>
<dbReference type="InterPro" id="IPR011990">
    <property type="entry name" value="TPR-like_helical_dom_sf"/>
</dbReference>
<comment type="similarity">
    <text evidence="1">Belongs to the CCM1 family.</text>
</comment>
<feature type="compositionally biased region" description="Polar residues" evidence="6">
    <location>
        <begin position="93"/>
        <end position="103"/>
    </location>
</feature>